<protein>
    <submittedName>
        <fullName evidence="3">Uncharacterized protein</fullName>
    </submittedName>
</protein>
<feature type="signal peptide" evidence="2">
    <location>
        <begin position="1"/>
        <end position="18"/>
    </location>
</feature>
<name>A0AAV4XUD5_CAEEX</name>
<evidence type="ECO:0000313" key="4">
    <source>
        <dbReference type="Proteomes" id="UP001054945"/>
    </source>
</evidence>
<keyword evidence="2" id="KW-0732">Signal</keyword>
<dbReference type="Proteomes" id="UP001054945">
    <property type="component" value="Unassembled WGS sequence"/>
</dbReference>
<evidence type="ECO:0000256" key="1">
    <source>
        <dbReference type="SAM" id="MobiDB-lite"/>
    </source>
</evidence>
<evidence type="ECO:0000256" key="2">
    <source>
        <dbReference type="SAM" id="SignalP"/>
    </source>
</evidence>
<feature type="chain" id="PRO_5043719333" evidence="2">
    <location>
        <begin position="19"/>
        <end position="251"/>
    </location>
</feature>
<feature type="compositionally biased region" description="Basic and acidic residues" evidence="1">
    <location>
        <begin position="40"/>
        <end position="52"/>
    </location>
</feature>
<feature type="compositionally biased region" description="Basic and acidic residues" evidence="1">
    <location>
        <begin position="93"/>
        <end position="123"/>
    </location>
</feature>
<dbReference type="AlphaFoldDB" id="A0AAV4XUD5"/>
<proteinExistence type="predicted"/>
<feature type="region of interest" description="Disordered" evidence="1">
    <location>
        <begin position="40"/>
        <end position="123"/>
    </location>
</feature>
<accession>A0AAV4XUD5</accession>
<evidence type="ECO:0000313" key="3">
    <source>
        <dbReference type="EMBL" id="GIY97515.1"/>
    </source>
</evidence>
<dbReference type="EMBL" id="BPLR01000788">
    <property type="protein sequence ID" value="GIY97515.1"/>
    <property type="molecule type" value="Genomic_DNA"/>
</dbReference>
<gene>
    <name evidence="3" type="primary">AVEN_31528_1</name>
    <name evidence="3" type="ORF">CEXT_497731</name>
</gene>
<comment type="caution">
    <text evidence="3">The sequence shown here is derived from an EMBL/GenBank/DDBJ whole genome shotgun (WGS) entry which is preliminary data.</text>
</comment>
<reference evidence="3 4" key="1">
    <citation type="submission" date="2021-06" db="EMBL/GenBank/DDBJ databases">
        <title>Caerostris extrusa draft genome.</title>
        <authorList>
            <person name="Kono N."/>
            <person name="Arakawa K."/>
        </authorList>
    </citation>
    <scope>NUCLEOTIDE SEQUENCE [LARGE SCALE GENOMIC DNA]</scope>
</reference>
<organism evidence="3 4">
    <name type="scientific">Caerostris extrusa</name>
    <name type="common">Bark spider</name>
    <name type="synonym">Caerostris bankana</name>
    <dbReference type="NCBI Taxonomy" id="172846"/>
    <lineage>
        <taxon>Eukaryota</taxon>
        <taxon>Metazoa</taxon>
        <taxon>Ecdysozoa</taxon>
        <taxon>Arthropoda</taxon>
        <taxon>Chelicerata</taxon>
        <taxon>Arachnida</taxon>
        <taxon>Araneae</taxon>
        <taxon>Araneomorphae</taxon>
        <taxon>Entelegynae</taxon>
        <taxon>Araneoidea</taxon>
        <taxon>Araneidae</taxon>
        <taxon>Caerostris</taxon>
    </lineage>
</organism>
<feature type="region of interest" description="Disordered" evidence="1">
    <location>
        <begin position="137"/>
        <end position="161"/>
    </location>
</feature>
<feature type="compositionally biased region" description="Basic and acidic residues" evidence="1">
    <location>
        <begin position="148"/>
        <end position="161"/>
    </location>
</feature>
<keyword evidence="4" id="KW-1185">Reference proteome</keyword>
<sequence length="251" mass="28877">MLVVKITLCGLLACIVQTSPTYYRPYYRERASYVEENRGDKNGFREYDEGSNHNRQKLQASHGASEHGNGQSYSIRDRIKKNRFNEGSQSSKHGSETKSHDKGSTNQGHKDGFEYNESKGDHKSGEQFLRDLADEGKKYNRGSQSHGSKLELHESSSNHKIGKDIESELDSEFRNSDFFKRSGPIADYSPNYIPHEYMFGIDNTLQRFRYLSGIHGLGGIRANALNYGYNPLRYKYLENYMDDKFFSFRTT</sequence>